<organism evidence="2 3">
    <name type="scientific">Bursaphelenchus xylophilus</name>
    <name type="common">Pinewood nematode worm</name>
    <name type="synonym">Aphelenchoides xylophilus</name>
    <dbReference type="NCBI Taxonomy" id="6326"/>
    <lineage>
        <taxon>Eukaryota</taxon>
        <taxon>Metazoa</taxon>
        <taxon>Ecdysozoa</taxon>
        <taxon>Nematoda</taxon>
        <taxon>Chromadorea</taxon>
        <taxon>Rhabditida</taxon>
        <taxon>Tylenchina</taxon>
        <taxon>Tylenchomorpha</taxon>
        <taxon>Aphelenchoidea</taxon>
        <taxon>Aphelenchoididae</taxon>
        <taxon>Bursaphelenchus</taxon>
    </lineage>
</organism>
<evidence type="ECO:0000313" key="2">
    <source>
        <dbReference type="Proteomes" id="UP000095284"/>
    </source>
</evidence>
<name>A0A1I7RMV6_BURXY</name>
<proteinExistence type="predicted"/>
<reference evidence="3" key="1">
    <citation type="submission" date="2016-11" db="UniProtKB">
        <authorList>
            <consortium name="WormBaseParasite"/>
        </authorList>
    </citation>
    <scope>IDENTIFICATION</scope>
</reference>
<keyword evidence="1" id="KW-0812">Transmembrane</keyword>
<sequence>MIVTLCINDLIFTLFVSIGLQQVEYVDGYAILFTYTPLRHLGINAMHTICFFHLVVLTLASTTILLIFHFRYQMVCNHHIMSPFEIYRFMFLATLWAVWDSSLALYAGHTTKAENPGIELTLFANHPDWWENGLPLDLPIIHRDSTGFRILLISGPILVVGSYSGALYFGYSIHVYLQRNFEKMSAKTRRLQASLNKVMIVQASDNSVYQLPLANQHGVRGFVNGE</sequence>
<keyword evidence="1" id="KW-0472">Membrane</keyword>
<dbReference type="InterPro" id="IPR019422">
    <property type="entry name" value="7TM_GPCR_serpentine_rcpt_Srh"/>
</dbReference>
<evidence type="ECO:0000313" key="3">
    <source>
        <dbReference type="WBParaSite" id="BXY_0204200.1"/>
    </source>
</evidence>
<accession>A0A1I7RMV6</accession>
<evidence type="ECO:0000256" key="1">
    <source>
        <dbReference type="SAM" id="Phobius"/>
    </source>
</evidence>
<dbReference type="Proteomes" id="UP000095284">
    <property type="component" value="Unplaced"/>
</dbReference>
<feature type="transmembrane region" description="Helical" evidence="1">
    <location>
        <begin position="150"/>
        <end position="177"/>
    </location>
</feature>
<feature type="transmembrane region" description="Helical" evidence="1">
    <location>
        <begin position="89"/>
        <end position="107"/>
    </location>
</feature>
<keyword evidence="1" id="KW-1133">Transmembrane helix</keyword>
<dbReference type="Pfam" id="PF10318">
    <property type="entry name" value="7TM_GPCR_Srh"/>
    <property type="match status" value="1"/>
</dbReference>
<dbReference type="AlphaFoldDB" id="A0A1I7RMV6"/>
<feature type="transmembrane region" description="Helical" evidence="1">
    <location>
        <begin position="45"/>
        <end position="68"/>
    </location>
</feature>
<dbReference type="WBParaSite" id="BXY_0204200.1">
    <property type="protein sequence ID" value="BXY_0204200.1"/>
    <property type="gene ID" value="BXY_0204200"/>
</dbReference>
<protein>
    <submittedName>
        <fullName evidence="3">G protein-coupled receptor</fullName>
    </submittedName>
</protein>